<evidence type="ECO:0000256" key="1">
    <source>
        <dbReference type="SAM" id="Phobius"/>
    </source>
</evidence>
<reference evidence="2" key="1">
    <citation type="submission" date="2021-02" db="EMBL/GenBank/DDBJ databases">
        <authorList>
            <person name="Dougan E. K."/>
            <person name="Rhodes N."/>
            <person name="Thang M."/>
            <person name="Chan C."/>
        </authorList>
    </citation>
    <scope>NUCLEOTIDE SEQUENCE</scope>
</reference>
<accession>A0A812S848</accession>
<dbReference type="EMBL" id="CAJNDS010002422">
    <property type="protein sequence ID" value="CAE7468101.1"/>
    <property type="molecule type" value="Genomic_DNA"/>
</dbReference>
<protein>
    <submittedName>
        <fullName evidence="2">Uncharacterized protein</fullName>
    </submittedName>
</protein>
<keyword evidence="3" id="KW-1185">Reference proteome</keyword>
<evidence type="ECO:0000313" key="3">
    <source>
        <dbReference type="Proteomes" id="UP000604046"/>
    </source>
</evidence>
<dbReference type="AlphaFoldDB" id="A0A812S848"/>
<evidence type="ECO:0000313" key="2">
    <source>
        <dbReference type="EMBL" id="CAE7468101.1"/>
    </source>
</evidence>
<dbReference type="Proteomes" id="UP000604046">
    <property type="component" value="Unassembled WGS sequence"/>
</dbReference>
<dbReference type="OrthoDB" id="411242at2759"/>
<organism evidence="2 3">
    <name type="scientific">Symbiodinium natans</name>
    <dbReference type="NCBI Taxonomy" id="878477"/>
    <lineage>
        <taxon>Eukaryota</taxon>
        <taxon>Sar</taxon>
        <taxon>Alveolata</taxon>
        <taxon>Dinophyceae</taxon>
        <taxon>Suessiales</taxon>
        <taxon>Symbiodiniaceae</taxon>
        <taxon>Symbiodinium</taxon>
    </lineage>
</organism>
<keyword evidence="1" id="KW-0812">Transmembrane</keyword>
<keyword evidence="1" id="KW-1133">Transmembrane helix</keyword>
<gene>
    <name evidence="2" type="ORF">SNAT2548_LOCUS26189</name>
</gene>
<sequence>MAYWGLKVLYFGAALWWCFVPMYMFAYDMVKLMGQDNPTGLEVLLIKALAMYCLFLGVGCFLAARSGSFIAYTVSLWTMLGICTYFACVFYPFDVRLANSPYFGTPAYFVIWFSWILSVLLVVAALVHDYRLPTKEKVFPCMSGTRDCDTLQFQA</sequence>
<comment type="caution">
    <text evidence="2">The sequence shown here is derived from an EMBL/GenBank/DDBJ whole genome shotgun (WGS) entry which is preliminary data.</text>
</comment>
<proteinExistence type="predicted"/>
<feature type="transmembrane region" description="Helical" evidence="1">
    <location>
        <begin position="7"/>
        <end position="24"/>
    </location>
</feature>
<feature type="transmembrane region" description="Helical" evidence="1">
    <location>
        <begin position="105"/>
        <end position="127"/>
    </location>
</feature>
<keyword evidence="1" id="KW-0472">Membrane</keyword>
<feature type="transmembrane region" description="Helical" evidence="1">
    <location>
        <begin position="69"/>
        <end position="93"/>
    </location>
</feature>
<feature type="transmembrane region" description="Helical" evidence="1">
    <location>
        <begin position="44"/>
        <end position="62"/>
    </location>
</feature>
<name>A0A812S848_9DINO</name>